<dbReference type="SUPFAM" id="SSF56935">
    <property type="entry name" value="Porins"/>
    <property type="match status" value="1"/>
</dbReference>
<protein>
    <submittedName>
        <fullName evidence="13">TonB-dependent receptor</fullName>
    </submittedName>
</protein>
<reference evidence="13 14" key="1">
    <citation type="submission" date="2017-12" db="EMBL/GenBank/DDBJ databases">
        <title>Kangiella profundi FT102 completed genome.</title>
        <authorList>
            <person name="Xu J."/>
            <person name="Wang J."/>
            <person name="Lu Y."/>
        </authorList>
    </citation>
    <scope>NUCLEOTIDE SEQUENCE [LARGE SCALE GENOMIC DNA]</scope>
    <source>
        <strain evidence="13 14">FT102</strain>
    </source>
</reference>
<evidence type="ECO:0000256" key="1">
    <source>
        <dbReference type="ARBA" id="ARBA00004571"/>
    </source>
</evidence>
<evidence type="ECO:0000259" key="11">
    <source>
        <dbReference type="Pfam" id="PF00593"/>
    </source>
</evidence>
<dbReference type="PANTHER" id="PTHR30069">
    <property type="entry name" value="TONB-DEPENDENT OUTER MEMBRANE RECEPTOR"/>
    <property type="match status" value="1"/>
</dbReference>
<evidence type="ECO:0000256" key="3">
    <source>
        <dbReference type="ARBA" id="ARBA00022452"/>
    </source>
</evidence>
<gene>
    <name evidence="13" type="ORF">CW740_07515</name>
</gene>
<evidence type="ECO:0000256" key="2">
    <source>
        <dbReference type="ARBA" id="ARBA00022448"/>
    </source>
</evidence>
<evidence type="ECO:0000256" key="9">
    <source>
        <dbReference type="RuleBase" id="RU003357"/>
    </source>
</evidence>
<sequence length="709" mass="77874">MKQSVISIAVLAALSSIALPGSLYAAEEMSSAAEQGKKDAEVLTIMATRAPLPASSVPATITVIDGDEIRLQLSVANSLSDILGNLVPSFSPSRQKLTSSGETLRGRKPLYLIDGVPQSNPLRDGARAANTIDPLMIERVEIIHGASAIQGMGASGGIINIVTKSASGTSQEVNAGFSSQPTDSSDSLSYHAGYLWSHGEDNYEIMLGAHLRESGLYFDGNGNAIGVDTTQGDTMDSSSQDLFGKLVYRLNDEQEIRVMLNHYQLSSNGDYTTVTGDRAAGIPAISERGLLEGDPAENEITTASFELRDSNFLGGALNWQLFSQDFSALYGGGNFATFQDPAYGTDIFDQSRNDSNKLGSRVTLNWQQIADMPLDMTAGVDFLEDTTYQELAQTGRKWVPETSFENWAPYVQARYMNNGLTLSAGLRYEYGNLKVDDFTTLYSYNSTFVEGGSPSFNELLTNFGAVYNFNSEWRGFISVSEAFSMPDVGRVLRAIDQPDQQVESFLNLQPVVTDNNEVGVEYRGQSLNFSASYFESNSDLGARLSPNADGIFIVNREKTEISGFEIDTNYALNNDATVGLMYADTDGDFDSDDDGQVDTPLGGSNMTPRRLNLYWTQYWTGDINTRLQWNKLFDRNIYTGAEAINNFNGYDTVDFTMNIATQNAGMFTIGLENLFDEYYFTYYSQTAGNDSRNFTGRGRAVTVNWQYEW</sequence>
<evidence type="ECO:0000256" key="10">
    <source>
        <dbReference type="SAM" id="SignalP"/>
    </source>
</evidence>
<dbReference type="Gene3D" id="2.170.130.10">
    <property type="entry name" value="TonB-dependent receptor, plug domain"/>
    <property type="match status" value="1"/>
</dbReference>
<dbReference type="GO" id="GO:0044718">
    <property type="term" value="P:siderophore transmembrane transport"/>
    <property type="evidence" value="ECO:0007669"/>
    <property type="project" value="TreeGrafter"/>
</dbReference>
<dbReference type="Pfam" id="PF07715">
    <property type="entry name" value="Plug"/>
    <property type="match status" value="1"/>
</dbReference>
<accession>A0A2K9ANA8</accession>
<evidence type="ECO:0000313" key="13">
    <source>
        <dbReference type="EMBL" id="AUD79102.1"/>
    </source>
</evidence>
<keyword evidence="2 8" id="KW-0813">Transport</keyword>
<comment type="similarity">
    <text evidence="8 9">Belongs to the TonB-dependent receptor family.</text>
</comment>
<dbReference type="GO" id="GO:0015344">
    <property type="term" value="F:siderophore uptake transmembrane transporter activity"/>
    <property type="evidence" value="ECO:0007669"/>
    <property type="project" value="TreeGrafter"/>
</dbReference>
<dbReference type="GO" id="GO:0009279">
    <property type="term" value="C:cell outer membrane"/>
    <property type="evidence" value="ECO:0007669"/>
    <property type="project" value="UniProtKB-SubCell"/>
</dbReference>
<keyword evidence="5 9" id="KW-0798">TonB box</keyword>
<keyword evidence="7 8" id="KW-0998">Cell outer membrane</keyword>
<feature type="chain" id="PRO_5014662286" evidence="10">
    <location>
        <begin position="26"/>
        <end position="709"/>
    </location>
</feature>
<dbReference type="CDD" id="cd01347">
    <property type="entry name" value="ligand_gated_channel"/>
    <property type="match status" value="1"/>
</dbReference>
<feature type="domain" description="TonB-dependent receptor-like beta-barrel" evidence="11">
    <location>
        <begin position="266"/>
        <end position="674"/>
    </location>
</feature>
<feature type="signal peptide" evidence="10">
    <location>
        <begin position="1"/>
        <end position="25"/>
    </location>
</feature>
<dbReference type="PANTHER" id="PTHR30069:SF42">
    <property type="entry name" value="FERRIC AEROBACTIN RECEPTOR"/>
    <property type="match status" value="1"/>
</dbReference>
<evidence type="ECO:0000256" key="8">
    <source>
        <dbReference type="PROSITE-ProRule" id="PRU01360"/>
    </source>
</evidence>
<dbReference type="InterPro" id="IPR000531">
    <property type="entry name" value="Beta-barrel_TonB"/>
</dbReference>
<keyword evidence="4 8" id="KW-0812">Transmembrane</keyword>
<evidence type="ECO:0000256" key="5">
    <source>
        <dbReference type="ARBA" id="ARBA00023077"/>
    </source>
</evidence>
<evidence type="ECO:0000259" key="12">
    <source>
        <dbReference type="Pfam" id="PF07715"/>
    </source>
</evidence>
<keyword evidence="6 8" id="KW-0472">Membrane</keyword>
<organism evidence="13 14">
    <name type="scientific">Kangiella profundi</name>
    <dbReference type="NCBI Taxonomy" id="1561924"/>
    <lineage>
        <taxon>Bacteria</taxon>
        <taxon>Pseudomonadati</taxon>
        <taxon>Pseudomonadota</taxon>
        <taxon>Gammaproteobacteria</taxon>
        <taxon>Kangiellales</taxon>
        <taxon>Kangiellaceae</taxon>
        <taxon>Kangiella</taxon>
    </lineage>
</organism>
<evidence type="ECO:0000313" key="14">
    <source>
        <dbReference type="Proteomes" id="UP000232693"/>
    </source>
</evidence>
<dbReference type="KEGG" id="kpd:CW740_07515"/>
<dbReference type="RefSeq" id="WP_106646934.1">
    <property type="nucleotide sequence ID" value="NZ_BMGO01000001.1"/>
</dbReference>
<comment type="subcellular location">
    <subcellularLocation>
        <location evidence="1 8">Cell outer membrane</location>
        <topology evidence="1 8">Multi-pass membrane protein</topology>
    </subcellularLocation>
</comment>
<dbReference type="InterPro" id="IPR039426">
    <property type="entry name" value="TonB-dep_rcpt-like"/>
</dbReference>
<evidence type="ECO:0000256" key="7">
    <source>
        <dbReference type="ARBA" id="ARBA00023237"/>
    </source>
</evidence>
<evidence type="ECO:0000256" key="4">
    <source>
        <dbReference type="ARBA" id="ARBA00022692"/>
    </source>
</evidence>
<dbReference type="Gene3D" id="2.40.170.20">
    <property type="entry name" value="TonB-dependent receptor, beta-barrel domain"/>
    <property type="match status" value="1"/>
</dbReference>
<dbReference type="OrthoDB" id="8670144at2"/>
<dbReference type="InterPro" id="IPR036942">
    <property type="entry name" value="Beta-barrel_TonB_sf"/>
</dbReference>
<keyword evidence="14" id="KW-1185">Reference proteome</keyword>
<keyword evidence="3 8" id="KW-1134">Transmembrane beta strand</keyword>
<dbReference type="InterPro" id="IPR012910">
    <property type="entry name" value="Plug_dom"/>
</dbReference>
<dbReference type="Proteomes" id="UP000232693">
    <property type="component" value="Chromosome"/>
</dbReference>
<dbReference type="AlphaFoldDB" id="A0A2K9ANA8"/>
<dbReference type="EMBL" id="CP025120">
    <property type="protein sequence ID" value="AUD79102.1"/>
    <property type="molecule type" value="Genomic_DNA"/>
</dbReference>
<keyword evidence="13" id="KW-0675">Receptor</keyword>
<dbReference type="PROSITE" id="PS52016">
    <property type="entry name" value="TONB_DEPENDENT_REC_3"/>
    <property type="match status" value="1"/>
</dbReference>
<dbReference type="Pfam" id="PF00593">
    <property type="entry name" value="TonB_dep_Rec_b-barrel"/>
    <property type="match status" value="1"/>
</dbReference>
<evidence type="ECO:0000256" key="6">
    <source>
        <dbReference type="ARBA" id="ARBA00023136"/>
    </source>
</evidence>
<feature type="domain" description="TonB-dependent receptor plug" evidence="12">
    <location>
        <begin position="54"/>
        <end position="158"/>
    </location>
</feature>
<dbReference type="InterPro" id="IPR037066">
    <property type="entry name" value="Plug_dom_sf"/>
</dbReference>
<proteinExistence type="inferred from homology"/>
<name>A0A2K9ANA8_9GAMM</name>
<keyword evidence="10" id="KW-0732">Signal</keyword>